<evidence type="ECO:0000313" key="9">
    <source>
        <dbReference type="Proteomes" id="UP000326078"/>
    </source>
</evidence>
<keyword evidence="3" id="KW-0732">Signal</keyword>
<keyword evidence="2" id="KW-0964">Secreted</keyword>
<comment type="caution">
    <text evidence="8">The sequence shown here is derived from an EMBL/GenBank/DDBJ whole genome shotgun (WGS) entry which is preliminary data.</text>
</comment>
<dbReference type="AlphaFoldDB" id="A0A5N0Z0D8"/>
<name>A0A5N0Z0D8_9ENTE</name>
<keyword evidence="6" id="KW-1133">Transmembrane helix</keyword>
<sequence>MVKNKSGSIIAIVVLFLNLLVSIPVVAETYLPQNPRNIHADLTGNYGALGIASQFHVFSKEKTTINAHTNGNVATKELDANNNFGTDIISGDLQLEINYVQVTDSLIGSSLTSGNDNRVNKFVVGETVATGSENDKAVINGSRIDHLTLEEFYQDRPGQTYIDFASEFAQLVSSSDLLMSMTPTQTFTSADFPDMNNRTIVLTGNDDSNFILANVDASVLQGNTPLNISNPENKVVVLNVINAPADFSVQSQIHYNGRNNQETEDFSDANLSWNFGSALPNLTIAAPFQGTIIAPNTDITVNQNMDGTIIGNNVVLNASTNRWDPNEIFPVDIPDHSDSSSTTEPSTSDSTSSTTEPSTSDSTSSTTEPSTSDSTSSTTEPSTSDSTSSTTEPSTSDSTSSTTEPSTSDSTSSTTEPSTSDSTSSTTEPSTTDPTSKNTTEPSTSDSTSKNTTEPSTSDSTSSTTEPSTTDPTSESTTGTSGTSDSTMHRHSNGGSVPMIAGQDSSTSNTATEILADSGSNNTGSMDQIQNNNDDSTTLPKTNSTSNHWLAAVGIIVIIAVSGYLIYRRKKF</sequence>
<feature type="compositionally biased region" description="Polar residues" evidence="5">
    <location>
        <begin position="503"/>
        <end position="540"/>
    </location>
</feature>
<dbReference type="NCBIfam" id="TIGR01167">
    <property type="entry name" value="LPXTG_anchor"/>
    <property type="match status" value="1"/>
</dbReference>
<evidence type="ECO:0000256" key="6">
    <source>
        <dbReference type="SAM" id="Phobius"/>
    </source>
</evidence>
<organism evidence="8 9">
    <name type="scientific">Enterococcus durans</name>
    <dbReference type="NCBI Taxonomy" id="53345"/>
    <lineage>
        <taxon>Bacteria</taxon>
        <taxon>Bacillati</taxon>
        <taxon>Bacillota</taxon>
        <taxon>Bacilli</taxon>
        <taxon>Lactobacillales</taxon>
        <taxon>Enterococcaceae</taxon>
        <taxon>Enterococcus</taxon>
    </lineage>
</organism>
<feature type="compositionally biased region" description="Low complexity" evidence="5">
    <location>
        <begin position="452"/>
        <end position="486"/>
    </location>
</feature>
<reference evidence="8 9" key="1">
    <citation type="submission" date="2019-09" db="EMBL/GenBank/DDBJ databases">
        <title>Vancomyinc resistant enterococci isolated from farm animals in Switzerland.</title>
        <authorList>
            <person name="Stevens M.J.A."/>
            <person name="Stephan R."/>
            <person name="Morach M."/>
            <person name="Nuesch-Inderbinen M."/>
        </authorList>
    </citation>
    <scope>NUCLEOTIDE SEQUENCE [LARGE SCALE GENOMIC DNA]</scope>
    <source>
        <strain evidence="8 9">GH27</strain>
    </source>
</reference>
<feature type="domain" description="Gram-positive cocci surface proteins LPxTG" evidence="7">
    <location>
        <begin position="539"/>
        <end position="572"/>
    </location>
</feature>
<protein>
    <submittedName>
        <fullName evidence="8">LPXTG cell wall anchor domain-containing protein</fullName>
    </submittedName>
</protein>
<accession>A0A5N0Z0D8</accession>
<evidence type="ECO:0000256" key="4">
    <source>
        <dbReference type="ARBA" id="ARBA00023088"/>
    </source>
</evidence>
<feature type="transmembrane region" description="Helical" evidence="6">
    <location>
        <begin position="549"/>
        <end position="567"/>
    </location>
</feature>
<keyword evidence="1" id="KW-0134">Cell wall</keyword>
<dbReference type="RefSeq" id="WP_151026355.1">
    <property type="nucleotide sequence ID" value="NZ_VYUK01000002.1"/>
</dbReference>
<evidence type="ECO:0000256" key="3">
    <source>
        <dbReference type="ARBA" id="ARBA00022729"/>
    </source>
</evidence>
<feature type="compositionally biased region" description="Polar residues" evidence="5">
    <location>
        <begin position="437"/>
        <end position="451"/>
    </location>
</feature>
<keyword evidence="6" id="KW-0472">Membrane</keyword>
<gene>
    <name evidence="8" type="ORF">F6X95_00700</name>
</gene>
<evidence type="ECO:0000256" key="1">
    <source>
        <dbReference type="ARBA" id="ARBA00022512"/>
    </source>
</evidence>
<dbReference type="PROSITE" id="PS50847">
    <property type="entry name" value="GRAM_POS_ANCHORING"/>
    <property type="match status" value="1"/>
</dbReference>
<proteinExistence type="predicted"/>
<keyword evidence="6" id="KW-0812">Transmembrane</keyword>
<feature type="compositionally biased region" description="Low complexity" evidence="5">
    <location>
        <begin position="339"/>
        <end position="436"/>
    </location>
</feature>
<keyword evidence="4" id="KW-0572">Peptidoglycan-anchor</keyword>
<dbReference type="Proteomes" id="UP000326078">
    <property type="component" value="Unassembled WGS sequence"/>
</dbReference>
<evidence type="ECO:0000259" key="7">
    <source>
        <dbReference type="PROSITE" id="PS50847"/>
    </source>
</evidence>
<evidence type="ECO:0000256" key="2">
    <source>
        <dbReference type="ARBA" id="ARBA00022525"/>
    </source>
</evidence>
<dbReference type="InterPro" id="IPR019931">
    <property type="entry name" value="LPXTG_anchor"/>
</dbReference>
<dbReference type="EMBL" id="VYUT01000001">
    <property type="protein sequence ID" value="KAA9208640.1"/>
    <property type="molecule type" value="Genomic_DNA"/>
</dbReference>
<feature type="region of interest" description="Disordered" evidence="5">
    <location>
        <begin position="327"/>
        <end position="540"/>
    </location>
</feature>
<evidence type="ECO:0000256" key="5">
    <source>
        <dbReference type="SAM" id="MobiDB-lite"/>
    </source>
</evidence>
<evidence type="ECO:0000313" key="8">
    <source>
        <dbReference type="EMBL" id="KAA9208640.1"/>
    </source>
</evidence>